<dbReference type="SUPFAM" id="SSF56219">
    <property type="entry name" value="DNase I-like"/>
    <property type="match status" value="1"/>
</dbReference>
<dbReference type="AlphaFoldDB" id="A0A4Y2TTP7"/>
<dbReference type="Gene3D" id="3.60.10.10">
    <property type="entry name" value="Endonuclease/exonuclease/phosphatase"/>
    <property type="match status" value="1"/>
</dbReference>
<gene>
    <name evidence="1" type="ORF">AVEN_189594_1</name>
</gene>
<dbReference type="InterPro" id="IPR036691">
    <property type="entry name" value="Endo/exonu/phosph_ase_sf"/>
</dbReference>
<name>A0A4Y2TTP7_ARAVE</name>
<organism evidence="1 2">
    <name type="scientific">Araneus ventricosus</name>
    <name type="common">Orbweaver spider</name>
    <name type="synonym">Epeira ventricosa</name>
    <dbReference type="NCBI Taxonomy" id="182803"/>
    <lineage>
        <taxon>Eukaryota</taxon>
        <taxon>Metazoa</taxon>
        <taxon>Ecdysozoa</taxon>
        <taxon>Arthropoda</taxon>
        <taxon>Chelicerata</taxon>
        <taxon>Arachnida</taxon>
        <taxon>Araneae</taxon>
        <taxon>Araneomorphae</taxon>
        <taxon>Entelegynae</taxon>
        <taxon>Araneoidea</taxon>
        <taxon>Araneidae</taxon>
        <taxon>Araneus</taxon>
    </lineage>
</organism>
<dbReference type="EMBL" id="BGPR01031120">
    <property type="protein sequence ID" value="GBO03995.1"/>
    <property type="molecule type" value="Genomic_DNA"/>
</dbReference>
<keyword evidence="2" id="KW-1185">Reference proteome</keyword>
<reference evidence="1 2" key="1">
    <citation type="journal article" date="2019" name="Sci. Rep.">
        <title>Orb-weaving spider Araneus ventricosus genome elucidates the spidroin gene catalogue.</title>
        <authorList>
            <person name="Kono N."/>
            <person name="Nakamura H."/>
            <person name="Ohtoshi R."/>
            <person name="Moran D.A.P."/>
            <person name="Shinohara A."/>
            <person name="Yoshida Y."/>
            <person name="Fujiwara M."/>
            <person name="Mori M."/>
            <person name="Tomita M."/>
            <person name="Arakawa K."/>
        </authorList>
    </citation>
    <scope>NUCLEOTIDE SEQUENCE [LARGE SCALE GENOMIC DNA]</scope>
</reference>
<dbReference type="OrthoDB" id="6437038at2759"/>
<evidence type="ECO:0000313" key="1">
    <source>
        <dbReference type="EMBL" id="GBO03995.1"/>
    </source>
</evidence>
<protein>
    <recommendedName>
        <fullName evidence="3">Endonuclease/exonuclease/phosphatase domain-containing protein</fullName>
    </recommendedName>
</protein>
<evidence type="ECO:0008006" key="3">
    <source>
        <dbReference type="Google" id="ProtNLM"/>
    </source>
</evidence>
<accession>A0A4Y2TTP7</accession>
<comment type="caution">
    <text evidence="1">The sequence shown here is derived from an EMBL/GenBank/DDBJ whole genome shotgun (WGS) entry which is preliminary data.</text>
</comment>
<sequence length="187" mass="20883">MDMPSGAPFLCCWRFFQGNLGRSQVGIQELPNLSFGSAGQFPDVYIIQEPYVPKGKAFGLLRKWRTVVSRTSKMLVSLRHPGMEILVRSTTDHVVAVDLGLGGDRITLVAFYFPPSQDQSLMVRELAGVYDSLRSQFVLLAGEANVRSLLWGPAVPDNRHHDEGGPFLDFIFSRNLQIWNDCVLADL</sequence>
<dbReference type="Proteomes" id="UP000499080">
    <property type="component" value="Unassembled WGS sequence"/>
</dbReference>
<proteinExistence type="predicted"/>
<evidence type="ECO:0000313" key="2">
    <source>
        <dbReference type="Proteomes" id="UP000499080"/>
    </source>
</evidence>